<evidence type="ECO:0000313" key="3">
    <source>
        <dbReference type="EMBL" id="OBR62354.1"/>
    </source>
</evidence>
<feature type="transmembrane region" description="Helical" evidence="1">
    <location>
        <begin position="253"/>
        <end position="274"/>
    </location>
</feature>
<feature type="transmembrane region" description="Helical" evidence="1">
    <location>
        <begin position="173"/>
        <end position="195"/>
    </location>
</feature>
<dbReference type="PANTHER" id="PTHR30590">
    <property type="entry name" value="INNER MEMBRANE PROTEIN"/>
    <property type="match status" value="1"/>
</dbReference>
<feature type="transmembrane region" description="Helical" evidence="1">
    <location>
        <begin position="47"/>
        <end position="64"/>
    </location>
</feature>
<sequence length="357" mass="38909">MKDRIYGLDLARALAILGMIIVNYKIAMSAENSGPSWLRSATELLEGRASALFVLLAGIGVALMTAKARQSGDAALLSQSRSSLFKRALFLLAAGVLLLLLDWSADILHYYAVFLAAGALLISASDRMVLGLGLGSVALSPILLMLFDYGKGWSSSFHEYDDLWTLSGFIRNLLFNGFHPVFPWIGFFLAGLWVGRKGWLAQKELRLPLLLAGAGSVVLVELASWLLVKWTSLRLGHEAAKALFSTKPMPPSVLYIFSGTGSAVVVIIICLHLAERFRGSKAVSMLIHTGQLSLTHYIGHVAIGLGLLQGIGYLENKSLPFTVFYSLLYFAAAAVFSMLWRKKMARGPIELAMRKLC</sequence>
<dbReference type="PANTHER" id="PTHR30590:SF3">
    <property type="entry name" value="HYPOTHETICAL MEMBRANE SPANNING PROTEIN"/>
    <property type="match status" value="1"/>
</dbReference>
<feature type="domain" description="DUF418" evidence="2">
    <location>
        <begin position="195"/>
        <end position="356"/>
    </location>
</feature>
<protein>
    <recommendedName>
        <fullName evidence="2">DUF418 domain-containing protein</fullName>
    </recommendedName>
</protein>
<dbReference type="AlphaFoldDB" id="A0A1A5Y9Q8"/>
<feature type="transmembrane region" description="Helical" evidence="1">
    <location>
        <begin position="129"/>
        <end position="147"/>
    </location>
</feature>
<organism evidence="3 4">
    <name type="scientific">Paenibacillus oryzae</name>
    <dbReference type="NCBI Taxonomy" id="1844972"/>
    <lineage>
        <taxon>Bacteria</taxon>
        <taxon>Bacillati</taxon>
        <taxon>Bacillota</taxon>
        <taxon>Bacilli</taxon>
        <taxon>Bacillales</taxon>
        <taxon>Paenibacillaceae</taxon>
        <taxon>Paenibacillus</taxon>
    </lineage>
</organism>
<keyword evidence="4" id="KW-1185">Reference proteome</keyword>
<feature type="transmembrane region" description="Helical" evidence="1">
    <location>
        <begin position="7"/>
        <end position="27"/>
    </location>
</feature>
<evidence type="ECO:0000259" key="2">
    <source>
        <dbReference type="Pfam" id="PF04235"/>
    </source>
</evidence>
<reference evidence="3 4" key="1">
    <citation type="submission" date="2016-05" db="EMBL/GenBank/DDBJ databases">
        <title>Paenibacillus oryzae. sp. nov., isolated from the rice root.</title>
        <authorList>
            <person name="Zhang J."/>
            <person name="Zhang X."/>
        </authorList>
    </citation>
    <scope>NUCLEOTIDE SEQUENCE [LARGE SCALE GENOMIC DNA]</scope>
    <source>
        <strain evidence="3 4">1DrF-4</strain>
    </source>
</reference>
<keyword evidence="1" id="KW-0472">Membrane</keyword>
<dbReference type="RefSeq" id="WP_068687214.1">
    <property type="nucleotide sequence ID" value="NZ_LYPA01000080.1"/>
</dbReference>
<feature type="transmembrane region" description="Helical" evidence="1">
    <location>
        <begin position="107"/>
        <end position="124"/>
    </location>
</feature>
<dbReference type="InterPro" id="IPR052529">
    <property type="entry name" value="Bact_Transport_Assoc"/>
</dbReference>
<dbReference type="Pfam" id="PF04235">
    <property type="entry name" value="DUF418"/>
    <property type="match status" value="1"/>
</dbReference>
<dbReference type="OrthoDB" id="9807744at2"/>
<dbReference type="InterPro" id="IPR007349">
    <property type="entry name" value="DUF418"/>
</dbReference>
<dbReference type="EMBL" id="LYPA01000080">
    <property type="protein sequence ID" value="OBR62354.1"/>
    <property type="molecule type" value="Genomic_DNA"/>
</dbReference>
<accession>A0A1A5Y9Q8</accession>
<keyword evidence="1" id="KW-0812">Transmembrane</keyword>
<feature type="transmembrane region" description="Helical" evidence="1">
    <location>
        <begin position="207"/>
        <end position="228"/>
    </location>
</feature>
<dbReference type="Proteomes" id="UP000092024">
    <property type="component" value="Unassembled WGS sequence"/>
</dbReference>
<evidence type="ECO:0000313" key="4">
    <source>
        <dbReference type="Proteomes" id="UP000092024"/>
    </source>
</evidence>
<dbReference type="STRING" id="1844972.A7K91_01675"/>
<gene>
    <name evidence="3" type="ORF">A7K91_01675</name>
</gene>
<feature type="transmembrane region" description="Helical" evidence="1">
    <location>
        <begin position="294"/>
        <end position="313"/>
    </location>
</feature>
<name>A0A1A5Y9Q8_9BACL</name>
<feature type="transmembrane region" description="Helical" evidence="1">
    <location>
        <begin position="319"/>
        <end position="340"/>
    </location>
</feature>
<keyword evidence="1" id="KW-1133">Transmembrane helix</keyword>
<feature type="transmembrane region" description="Helical" evidence="1">
    <location>
        <begin position="84"/>
        <end position="101"/>
    </location>
</feature>
<evidence type="ECO:0000256" key="1">
    <source>
        <dbReference type="SAM" id="Phobius"/>
    </source>
</evidence>
<proteinExistence type="predicted"/>
<comment type="caution">
    <text evidence="3">The sequence shown here is derived from an EMBL/GenBank/DDBJ whole genome shotgun (WGS) entry which is preliminary data.</text>
</comment>